<dbReference type="InterPro" id="IPR011333">
    <property type="entry name" value="SKP1/BTB/POZ_sf"/>
</dbReference>
<evidence type="ECO:0008006" key="3">
    <source>
        <dbReference type="Google" id="ProtNLM"/>
    </source>
</evidence>
<dbReference type="STRING" id="1314781.A0A165CG86"/>
<evidence type="ECO:0000313" key="1">
    <source>
        <dbReference type="EMBL" id="KZV82396.1"/>
    </source>
</evidence>
<proteinExistence type="predicted"/>
<gene>
    <name evidence="1" type="ORF">EXIGLDRAFT_778641</name>
</gene>
<sequence>MSDKFNVALRGRTFTLYREQIEYDAPNYFTELFLGEFSEAKTRHVELSRNDDLFSIIVDYMSGYTVTPLSEAVVPPTMTLETAHTNLLRDAEFYGLQGLVELLQSGAARDRLPVSACVAFGIDRDPIRFADILRGPLMDGIVFDERGVGTLCDGE</sequence>
<name>A0A165CG86_EXIGL</name>
<accession>A0A165CG86</accession>
<organism evidence="1 2">
    <name type="scientific">Exidia glandulosa HHB12029</name>
    <dbReference type="NCBI Taxonomy" id="1314781"/>
    <lineage>
        <taxon>Eukaryota</taxon>
        <taxon>Fungi</taxon>
        <taxon>Dikarya</taxon>
        <taxon>Basidiomycota</taxon>
        <taxon>Agaricomycotina</taxon>
        <taxon>Agaricomycetes</taxon>
        <taxon>Auriculariales</taxon>
        <taxon>Exidiaceae</taxon>
        <taxon>Exidia</taxon>
    </lineage>
</organism>
<evidence type="ECO:0000313" key="2">
    <source>
        <dbReference type="Proteomes" id="UP000077266"/>
    </source>
</evidence>
<dbReference type="InParanoid" id="A0A165CG86"/>
<dbReference type="OrthoDB" id="2370221at2759"/>
<dbReference type="AlphaFoldDB" id="A0A165CG86"/>
<reference evidence="1 2" key="1">
    <citation type="journal article" date="2016" name="Mol. Biol. Evol.">
        <title>Comparative Genomics of Early-Diverging Mushroom-Forming Fungi Provides Insights into the Origins of Lignocellulose Decay Capabilities.</title>
        <authorList>
            <person name="Nagy L.G."/>
            <person name="Riley R."/>
            <person name="Tritt A."/>
            <person name="Adam C."/>
            <person name="Daum C."/>
            <person name="Floudas D."/>
            <person name="Sun H."/>
            <person name="Yadav J.S."/>
            <person name="Pangilinan J."/>
            <person name="Larsson K.H."/>
            <person name="Matsuura K."/>
            <person name="Barry K."/>
            <person name="Labutti K."/>
            <person name="Kuo R."/>
            <person name="Ohm R.A."/>
            <person name="Bhattacharya S.S."/>
            <person name="Shirouzu T."/>
            <person name="Yoshinaga Y."/>
            <person name="Martin F.M."/>
            <person name="Grigoriev I.V."/>
            <person name="Hibbett D.S."/>
        </authorList>
    </citation>
    <scope>NUCLEOTIDE SEQUENCE [LARGE SCALE GENOMIC DNA]</scope>
    <source>
        <strain evidence="1 2">HHB12029</strain>
    </source>
</reference>
<protein>
    <recommendedName>
        <fullName evidence="3">BTB domain-containing protein</fullName>
    </recommendedName>
</protein>
<keyword evidence="2" id="KW-1185">Reference proteome</keyword>
<dbReference type="PANTHER" id="PTHR31758:SF2">
    <property type="entry name" value="BTB_POZ DOMAIN-CONTAINING PROTEIN YLR108C"/>
    <property type="match status" value="1"/>
</dbReference>
<dbReference type="Proteomes" id="UP000077266">
    <property type="component" value="Unassembled WGS sequence"/>
</dbReference>
<dbReference type="PANTHER" id="PTHR31758">
    <property type="entry name" value="BTB/POZ DOMAIN-CONTAINING PROTEIN YLR108C"/>
    <property type="match status" value="1"/>
</dbReference>
<dbReference type="SUPFAM" id="SSF54695">
    <property type="entry name" value="POZ domain"/>
    <property type="match status" value="1"/>
</dbReference>
<dbReference type="EMBL" id="KV426327">
    <property type="protein sequence ID" value="KZV82396.1"/>
    <property type="molecule type" value="Genomic_DNA"/>
</dbReference>
<dbReference type="Gene3D" id="3.30.710.10">
    <property type="entry name" value="Potassium Channel Kv1.1, Chain A"/>
    <property type="match status" value="1"/>
</dbReference>